<dbReference type="EMBL" id="CAJPDR010000709">
    <property type="protein sequence ID" value="CAF9941989.1"/>
    <property type="molecule type" value="Genomic_DNA"/>
</dbReference>
<keyword evidence="3" id="KW-1185">Reference proteome</keyword>
<comment type="caution">
    <text evidence="2">The sequence shown here is derived from an EMBL/GenBank/DDBJ whole genome shotgun (WGS) entry which is preliminary data.</text>
</comment>
<dbReference type="OrthoDB" id="5300957at2759"/>
<accession>A0A8H3PJP3</accession>
<feature type="signal peptide" evidence="1">
    <location>
        <begin position="1"/>
        <end position="22"/>
    </location>
</feature>
<feature type="chain" id="PRO_5034411865" evidence="1">
    <location>
        <begin position="23"/>
        <end position="321"/>
    </location>
</feature>
<evidence type="ECO:0000313" key="2">
    <source>
        <dbReference type="EMBL" id="CAF9941989.1"/>
    </source>
</evidence>
<protein>
    <submittedName>
        <fullName evidence="2">Uncharacterized protein</fullName>
    </submittedName>
</protein>
<organism evidence="2 3">
    <name type="scientific">Alectoria fallacina</name>
    <dbReference type="NCBI Taxonomy" id="1903189"/>
    <lineage>
        <taxon>Eukaryota</taxon>
        <taxon>Fungi</taxon>
        <taxon>Dikarya</taxon>
        <taxon>Ascomycota</taxon>
        <taxon>Pezizomycotina</taxon>
        <taxon>Lecanoromycetes</taxon>
        <taxon>OSLEUM clade</taxon>
        <taxon>Lecanoromycetidae</taxon>
        <taxon>Lecanorales</taxon>
        <taxon>Lecanorineae</taxon>
        <taxon>Parmeliaceae</taxon>
        <taxon>Alectoria</taxon>
    </lineage>
</organism>
<dbReference type="Proteomes" id="UP000664203">
    <property type="component" value="Unassembled WGS sequence"/>
</dbReference>
<keyword evidence="1" id="KW-0732">Signal</keyword>
<gene>
    <name evidence="2" type="ORF">ALECFALPRED_009432</name>
</gene>
<sequence length="321" mass="34127">MFLLPKSLLFTSLTASILNLDATPINNNSNLSALLLPLLTNTTTDTRRNSTPPDGDTWYPYYASSAPTIADTIPLNNISSLTAPNIVCNGQRYGRNLRVASCLEAYNLMDGATVPKTYGQRGTEGPGHTFWDAILPIRIYSSDALCALDISHSASSPFDTITPSLLKSHARSLIAVCVQGTPSLGGVASGLGDHGNLALRVTPYRPRVHCFGPGTGPSWSSCRDLMDAMPVASKQVRFGPSDDVLADVVVPWTIDTVSTPDVCDFYKLWAAASAVEVMCISKGKAGMAVGNVGLKDLDLEAETETGVEMESGVRNASVEVE</sequence>
<reference evidence="2" key="1">
    <citation type="submission" date="2021-03" db="EMBL/GenBank/DDBJ databases">
        <authorList>
            <person name="Tagirdzhanova G."/>
        </authorList>
    </citation>
    <scope>NUCLEOTIDE SEQUENCE</scope>
</reference>
<dbReference type="AlphaFoldDB" id="A0A8H3PJP3"/>
<evidence type="ECO:0000313" key="3">
    <source>
        <dbReference type="Proteomes" id="UP000664203"/>
    </source>
</evidence>
<name>A0A8H3PJP3_9LECA</name>
<evidence type="ECO:0000256" key="1">
    <source>
        <dbReference type="SAM" id="SignalP"/>
    </source>
</evidence>
<proteinExistence type="predicted"/>